<name>A0A0D2TYW1_GOSRA</name>
<feature type="region of interest" description="Disordered" evidence="1">
    <location>
        <begin position="16"/>
        <end position="35"/>
    </location>
</feature>
<dbReference type="EMBL" id="CM001752">
    <property type="protein sequence ID" value="KJB80553.1"/>
    <property type="molecule type" value="Genomic_DNA"/>
</dbReference>
<evidence type="ECO:0000256" key="1">
    <source>
        <dbReference type="SAM" id="MobiDB-lite"/>
    </source>
</evidence>
<evidence type="ECO:0000313" key="2">
    <source>
        <dbReference type="EMBL" id="KJB80553.1"/>
    </source>
</evidence>
<gene>
    <name evidence="2" type="ORF">B456_013G107200</name>
</gene>
<reference evidence="2 3" key="1">
    <citation type="journal article" date="2012" name="Nature">
        <title>Repeated polyploidization of Gossypium genomes and the evolution of spinnable cotton fibres.</title>
        <authorList>
            <person name="Paterson A.H."/>
            <person name="Wendel J.F."/>
            <person name="Gundlach H."/>
            <person name="Guo H."/>
            <person name="Jenkins J."/>
            <person name="Jin D."/>
            <person name="Llewellyn D."/>
            <person name="Showmaker K.C."/>
            <person name="Shu S."/>
            <person name="Udall J."/>
            <person name="Yoo M.J."/>
            <person name="Byers R."/>
            <person name="Chen W."/>
            <person name="Doron-Faigenboim A."/>
            <person name="Duke M.V."/>
            <person name="Gong L."/>
            <person name="Grimwood J."/>
            <person name="Grover C."/>
            <person name="Grupp K."/>
            <person name="Hu G."/>
            <person name="Lee T.H."/>
            <person name="Li J."/>
            <person name="Lin L."/>
            <person name="Liu T."/>
            <person name="Marler B.S."/>
            <person name="Page J.T."/>
            <person name="Roberts A.W."/>
            <person name="Romanel E."/>
            <person name="Sanders W.S."/>
            <person name="Szadkowski E."/>
            <person name="Tan X."/>
            <person name="Tang H."/>
            <person name="Xu C."/>
            <person name="Wang J."/>
            <person name="Wang Z."/>
            <person name="Zhang D."/>
            <person name="Zhang L."/>
            <person name="Ashrafi H."/>
            <person name="Bedon F."/>
            <person name="Bowers J.E."/>
            <person name="Brubaker C.L."/>
            <person name="Chee P.W."/>
            <person name="Das S."/>
            <person name="Gingle A.R."/>
            <person name="Haigler C.H."/>
            <person name="Harker D."/>
            <person name="Hoffmann L.V."/>
            <person name="Hovav R."/>
            <person name="Jones D.C."/>
            <person name="Lemke C."/>
            <person name="Mansoor S."/>
            <person name="ur Rahman M."/>
            <person name="Rainville L.N."/>
            <person name="Rambani A."/>
            <person name="Reddy U.K."/>
            <person name="Rong J.K."/>
            <person name="Saranga Y."/>
            <person name="Scheffler B.E."/>
            <person name="Scheffler J.A."/>
            <person name="Stelly D.M."/>
            <person name="Triplett B.A."/>
            <person name="Van Deynze A."/>
            <person name="Vaslin M.F."/>
            <person name="Waghmare V.N."/>
            <person name="Walford S.A."/>
            <person name="Wright R.J."/>
            <person name="Zaki E.A."/>
            <person name="Zhang T."/>
            <person name="Dennis E.S."/>
            <person name="Mayer K.F."/>
            <person name="Peterson D.G."/>
            <person name="Rokhsar D.S."/>
            <person name="Wang X."/>
            <person name="Schmutz J."/>
        </authorList>
    </citation>
    <scope>NUCLEOTIDE SEQUENCE [LARGE SCALE GENOMIC DNA]</scope>
</reference>
<protein>
    <submittedName>
        <fullName evidence="2">Uncharacterized protein</fullName>
    </submittedName>
</protein>
<accession>A0A0D2TYW1</accession>
<organism evidence="2 3">
    <name type="scientific">Gossypium raimondii</name>
    <name type="common">Peruvian cotton</name>
    <name type="synonym">Gossypium klotzschianum subsp. raimondii</name>
    <dbReference type="NCBI Taxonomy" id="29730"/>
    <lineage>
        <taxon>Eukaryota</taxon>
        <taxon>Viridiplantae</taxon>
        <taxon>Streptophyta</taxon>
        <taxon>Embryophyta</taxon>
        <taxon>Tracheophyta</taxon>
        <taxon>Spermatophyta</taxon>
        <taxon>Magnoliopsida</taxon>
        <taxon>eudicotyledons</taxon>
        <taxon>Gunneridae</taxon>
        <taxon>Pentapetalae</taxon>
        <taxon>rosids</taxon>
        <taxon>malvids</taxon>
        <taxon>Malvales</taxon>
        <taxon>Malvaceae</taxon>
        <taxon>Malvoideae</taxon>
        <taxon>Gossypium</taxon>
    </lineage>
</organism>
<dbReference type="AlphaFoldDB" id="A0A0D2TYW1"/>
<dbReference type="Proteomes" id="UP000032304">
    <property type="component" value="Chromosome 13"/>
</dbReference>
<evidence type="ECO:0000313" key="3">
    <source>
        <dbReference type="Proteomes" id="UP000032304"/>
    </source>
</evidence>
<sequence>MGQAVFCLHRRQQQPTVVPPLPKNDPPSLLNHPEPLHAQPCFPISRRRCSDKPQIALKIPSPPRLMH</sequence>
<keyword evidence="3" id="KW-1185">Reference proteome</keyword>
<proteinExistence type="predicted"/>
<dbReference type="Gramene" id="KJB80553">
    <property type="protein sequence ID" value="KJB80553"/>
    <property type="gene ID" value="B456_013G107200"/>
</dbReference>